<dbReference type="Gene3D" id="6.10.20.40">
    <property type="entry name" value="TEA/ATTS domain"/>
    <property type="match status" value="1"/>
</dbReference>
<gene>
    <name evidence="9" type="ORF">ALTATR162_LOCUS7151</name>
</gene>
<feature type="region of interest" description="Disordered" evidence="7">
    <location>
        <begin position="818"/>
        <end position="857"/>
    </location>
</feature>
<dbReference type="PANTHER" id="PTHR11834:SF0">
    <property type="entry name" value="PROTEIN SCALLOPED"/>
    <property type="match status" value="1"/>
</dbReference>
<accession>A0A8J2I2V0</accession>
<dbReference type="Proteomes" id="UP000676310">
    <property type="component" value="Unassembled WGS sequence"/>
</dbReference>
<name>A0A8J2I2V0_9PLEO</name>
<proteinExistence type="inferred from homology"/>
<evidence type="ECO:0000313" key="10">
    <source>
        <dbReference type="Proteomes" id="UP000676310"/>
    </source>
</evidence>
<reference evidence="9" key="1">
    <citation type="submission" date="2021-05" db="EMBL/GenBank/DDBJ databases">
        <authorList>
            <person name="Stam R."/>
        </authorList>
    </citation>
    <scope>NUCLEOTIDE SEQUENCE</scope>
    <source>
        <strain evidence="9">CS162</strain>
    </source>
</reference>
<feature type="region of interest" description="Disordered" evidence="7">
    <location>
        <begin position="42"/>
        <end position="63"/>
    </location>
</feature>
<dbReference type="InterPro" id="IPR000818">
    <property type="entry name" value="TEA/ATTS_dom"/>
</dbReference>
<dbReference type="GO" id="GO:0005667">
    <property type="term" value="C:transcription regulator complex"/>
    <property type="evidence" value="ECO:0007669"/>
    <property type="project" value="TreeGrafter"/>
</dbReference>
<dbReference type="PANTHER" id="PTHR11834">
    <property type="entry name" value="TRANSCRIPTIONAL ENHANCER FACTOR TEF RELATED"/>
    <property type="match status" value="1"/>
</dbReference>
<dbReference type="SMART" id="SM00426">
    <property type="entry name" value="TEA"/>
    <property type="match status" value="1"/>
</dbReference>
<evidence type="ECO:0000256" key="6">
    <source>
        <dbReference type="PROSITE-ProRule" id="PRU00505"/>
    </source>
</evidence>
<feature type="DNA-binding region" description="TEA" evidence="6">
    <location>
        <begin position="153"/>
        <end position="227"/>
    </location>
</feature>
<protein>
    <recommendedName>
        <fullName evidence="8">TEA domain-containing protein</fullName>
    </recommendedName>
</protein>
<dbReference type="PROSITE" id="PS51088">
    <property type="entry name" value="TEA_2"/>
    <property type="match status" value="1"/>
</dbReference>
<keyword evidence="10" id="KW-1185">Reference proteome</keyword>
<dbReference type="PRINTS" id="PR00065">
    <property type="entry name" value="TEADOMAIN"/>
</dbReference>
<dbReference type="GO" id="GO:0005634">
    <property type="term" value="C:nucleus"/>
    <property type="evidence" value="ECO:0007669"/>
    <property type="project" value="UniProtKB-SubCell"/>
</dbReference>
<dbReference type="OrthoDB" id="10006572at2759"/>
<comment type="caution">
    <text evidence="9">The sequence shown here is derived from an EMBL/GenBank/DDBJ whole genome shotgun (WGS) entry which is preliminary data.</text>
</comment>
<evidence type="ECO:0000256" key="3">
    <source>
        <dbReference type="ARBA" id="ARBA00023015"/>
    </source>
</evidence>
<evidence type="ECO:0000256" key="7">
    <source>
        <dbReference type="SAM" id="MobiDB-lite"/>
    </source>
</evidence>
<dbReference type="InterPro" id="IPR050937">
    <property type="entry name" value="TEC1_TEAD_TF"/>
</dbReference>
<feature type="domain" description="TEA" evidence="8">
    <location>
        <begin position="153"/>
        <end position="227"/>
    </location>
</feature>
<evidence type="ECO:0000256" key="1">
    <source>
        <dbReference type="ARBA" id="ARBA00004123"/>
    </source>
</evidence>
<dbReference type="InterPro" id="IPR038096">
    <property type="entry name" value="TEA/ATTS_sf"/>
</dbReference>
<keyword evidence="4" id="KW-0804">Transcription</keyword>
<dbReference type="RefSeq" id="XP_043170714.1">
    <property type="nucleotide sequence ID" value="XM_043314779.1"/>
</dbReference>
<dbReference type="Pfam" id="PF01285">
    <property type="entry name" value="TEA"/>
    <property type="match status" value="1"/>
</dbReference>
<feature type="region of interest" description="Disordered" evidence="7">
    <location>
        <begin position="277"/>
        <end position="296"/>
    </location>
</feature>
<comment type="subcellular location">
    <subcellularLocation>
        <location evidence="1">Nucleus</location>
    </subcellularLocation>
</comment>
<keyword evidence="3" id="KW-0805">Transcription regulation</keyword>
<evidence type="ECO:0000313" key="9">
    <source>
        <dbReference type="EMBL" id="CAG5170267.1"/>
    </source>
</evidence>
<keyword evidence="5" id="KW-0539">Nucleus</keyword>
<dbReference type="EMBL" id="CAJRGZ010000022">
    <property type="protein sequence ID" value="CAG5170267.1"/>
    <property type="molecule type" value="Genomic_DNA"/>
</dbReference>
<dbReference type="AlphaFoldDB" id="A0A8J2I2V0"/>
<organism evidence="9 10">
    <name type="scientific">Alternaria atra</name>
    <dbReference type="NCBI Taxonomy" id="119953"/>
    <lineage>
        <taxon>Eukaryota</taxon>
        <taxon>Fungi</taxon>
        <taxon>Dikarya</taxon>
        <taxon>Ascomycota</taxon>
        <taxon>Pezizomycotina</taxon>
        <taxon>Dothideomycetes</taxon>
        <taxon>Pleosporomycetidae</taxon>
        <taxon>Pleosporales</taxon>
        <taxon>Pleosporineae</taxon>
        <taxon>Pleosporaceae</taxon>
        <taxon>Alternaria</taxon>
        <taxon>Alternaria sect. Ulocladioides</taxon>
    </lineage>
</organism>
<feature type="compositionally biased region" description="Polar residues" evidence="7">
    <location>
        <begin position="43"/>
        <end position="63"/>
    </location>
</feature>
<evidence type="ECO:0000256" key="5">
    <source>
        <dbReference type="ARBA" id="ARBA00023242"/>
    </source>
</evidence>
<dbReference type="GeneID" id="67019120"/>
<feature type="compositionally biased region" description="Basic and acidic residues" evidence="7">
    <location>
        <begin position="847"/>
        <end position="857"/>
    </location>
</feature>
<sequence length="857" mass="96771">MQIQSQPLCGPSADLPLLKSTPVEGSSQHQGVLQRHCAEQPYKTYNSTTPPQLKQRGSLSPSENAYAQRCVTTGPYYTGNVHAQHIGLAGFGLERSEKQIRYELGRLCKLLQPSEKYQTYREKQPSLTPAEVIARDAAERKEQERRKAEGLQQEKDKTVWPDFIEQAFWTALVRWPPMGRKKYMLEGTQRGRNELIQDSIYKDTGIRRDRKQISSHLRVLKSKLRAVPAVLLYMATPEDVMQHQCTSTPVRTCHSSHLRGRQHAQRTDSVTKYEYNTSSPHVWPHHSDPQQDLALSSGLDSGSLSPLFTVADFNIVVDGDDHPVHCLTEAHSNGKLDGLNITDLASWRHEYPEFGFLQSETENWMRSGQKVLVCTASIQAMTEVRPDADLTIAFDLHSHLDLSRYDYLEYMTNFYDNGKSAVELEFDSTDRDKKERSTTCEYQPDSHGSNGVLRIDFGAVFWTVRMRQYQNMRHRDDRSVGDSLQHFTALQDIYGIVPGTGEARCLCTILWKFQQPRNSADVCSMEWHSISFAKCRPAAEERWCNEAKYQTEDLGDVEVEHQQITNVPTSTPTDTTPYQQASQLPVDLAQTHVTHRPYKIEPHHERYPPPLSIDILGSMQPDLDHLDGSAATITTDYSQQSFALPHNQGTLLSNAHDNDFDFDGGHMAIRGDFEPTMSISAYGRFPSQNARLEGSHLLAGLEHAEFAAMGLDIGEHGQLVPVNANDLHDSTDLACYSTKPNWQHAHLISNLENAAEQYHPYIGPDNHMQRTQNHENSRGDDVYQQIIEMEESVATGLHDVHAQANYSLWGLQGLQSPFQKGSDSGSGSGLNYRKEQAHSSEFGVPDVVERNQRGKGY</sequence>
<comment type="similarity">
    <text evidence="2">Belongs to the TEC1 family.</text>
</comment>
<evidence type="ECO:0000256" key="4">
    <source>
        <dbReference type="ARBA" id="ARBA00023163"/>
    </source>
</evidence>
<dbReference type="GO" id="GO:0000981">
    <property type="term" value="F:DNA-binding transcription factor activity, RNA polymerase II-specific"/>
    <property type="evidence" value="ECO:0007669"/>
    <property type="project" value="TreeGrafter"/>
</dbReference>
<evidence type="ECO:0000259" key="8">
    <source>
        <dbReference type="PROSITE" id="PS51088"/>
    </source>
</evidence>
<evidence type="ECO:0000256" key="2">
    <source>
        <dbReference type="ARBA" id="ARBA00008421"/>
    </source>
</evidence>
<dbReference type="GO" id="GO:0000978">
    <property type="term" value="F:RNA polymerase II cis-regulatory region sequence-specific DNA binding"/>
    <property type="evidence" value="ECO:0007669"/>
    <property type="project" value="TreeGrafter"/>
</dbReference>